<dbReference type="EMBL" id="JANBUJ010003585">
    <property type="protein sequence ID" value="KAJ2760139.1"/>
    <property type="molecule type" value="Genomic_DNA"/>
</dbReference>
<evidence type="ECO:0000313" key="2">
    <source>
        <dbReference type="Proteomes" id="UP001140234"/>
    </source>
</evidence>
<sequence length="232" mass="25088">ESAARYGEGYKNMSVDQHDDGSLELAASARAQGGSVGSGVSDGFIPALIAAARRKREIRIVSFQPSMDHPEGAIDMSKHALDDDDDDKGGRRRGRKPGESSRTAGGLGAGRSGEADEGGGDNDDDDDDDSAGDGGIDEVLDVAVRAMMESISASQAVMEIHCPQCPDAAPTVSSREWDTHRDWHMARRLQERELRRESAWRIRGDRPPAKRPRPAGGGSPKRRQQTITEAWR</sequence>
<evidence type="ECO:0000313" key="1">
    <source>
        <dbReference type="EMBL" id="KAJ2760139.1"/>
    </source>
</evidence>
<reference evidence="1" key="1">
    <citation type="submission" date="2022-07" db="EMBL/GenBank/DDBJ databases">
        <title>Phylogenomic reconstructions and comparative analyses of Kickxellomycotina fungi.</title>
        <authorList>
            <person name="Reynolds N.K."/>
            <person name="Stajich J.E."/>
            <person name="Barry K."/>
            <person name="Grigoriev I.V."/>
            <person name="Crous P."/>
            <person name="Smith M.E."/>
        </authorList>
    </citation>
    <scope>NUCLEOTIDE SEQUENCE</scope>
    <source>
        <strain evidence="1">CBS 109366</strain>
    </source>
</reference>
<organism evidence="1 2">
    <name type="scientific">Coemansia nantahalensis</name>
    <dbReference type="NCBI Taxonomy" id="2789366"/>
    <lineage>
        <taxon>Eukaryota</taxon>
        <taxon>Fungi</taxon>
        <taxon>Fungi incertae sedis</taxon>
        <taxon>Zoopagomycota</taxon>
        <taxon>Kickxellomycotina</taxon>
        <taxon>Kickxellomycetes</taxon>
        <taxon>Kickxellales</taxon>
        <taxon>Kickxellaceae</taxon>
        <taxon>Coemansia</taxon>
    </lineage>
</organism>
<accession>A0ACC1JK78</accession>
<dbReference type="Proteomes" id="UP001140234">
    <property type="component" value="Unassembled WGS sequence"/>
</dbReference>
<keyword evidence="2" id="KW-1185">Reference proteome</keyword>
<gene>
    <name evidence="1" type="ORF">IWQ57_006381</name>
</gene>
<name>A0ACC1JK78_9FUNG</name>
<feature type="non-terminal residue" evidence="1">
    <location>
        <position position="1"/>
    </location>
</feature>
<comment type="caution">
    <text evidence="1">The sequence shown here is derived from an EMBL/GenBank/DDBJ whole genome shotgun (WGS) entry which is preliminary data.</text>
</comment>
<protein>
    <submittedName>
        <fullName evidence="1">Uncharacterized protein</fullName>
    </submittedName>
</protein>
<proteinExistence type="predicted"/>